<dbReference type="Proteomes" id="UP000220353">
    <property type="component" value="Unassembled WGS sequence"/>
</dbReference>
<protein>
    <submittedName>
        <fullName evidence="1">Uncharacterized protein</fullName>
    </submittedName>
</protein>
<dbReference type="EMBL" id="NWTC01000001">
    <property type="protein sequence ID" value="PDT50161.1"/>
    <property type="molecule type" value="Genomic_DNA"/>
</dbReference>
<sequence>MHKLSVFMSKVNLPREEYSDENTRFSQSEVFRLSREEAAEELLDGALSSLSQDYLPSLEIRFRPRVASHKRWWPKACFADLCQAYVDGLNTFDGMVRNARRPEDMSELTPALMVLIEAAETVALRGWDVNWRQNVQWALRGSRYGLSGYSLVERYENLADRITLSERLEIIGGPIFYTQTRVNEELGDITPVIFAGEAEKAYEAAFLSLNGGIGRRYRSDWIVDERGTCSRVLSD</sequence>
<name>A0A2A6M5T8_RHIFR</name>
<gene>
    <name evidence="1" type="ORF">CO661_00395</name>
</gene>
<accession>A0A2A6M5T8</accession>
<proteinExistence type="predicted"/>
<organism evidence="1 2">
    <name type="scientific">Rhizobium fredii</name>
    <name type="common">Sinorhizobium fredii</name>
    <dbReference type="NCBI Taxonomy" id="380"/>
    <lineage>
        <taxon>Bacteria</taxon>
        <taxon>Pseudomonadati</taxon>
        <taxon>Pseudomonadota</taxon>
        <taxon>Alphaproteobacteria</taxon>
        <taxon>Hyphomicrobiales</taxon>
        <taxon>Rhizobiaceae</taxon>
        <taxon>Sinorhizobium/Ensifer group</taxon>
        <taxon>Sinorhizobium</taxon>
    </lineage>
</organism>
<comment type="caution">
    <text evidence="1">The sequence shown here is derived from an EMBL/GenBank/DDBJ whole genome shotgun (WGS) entry which is preliminary data.</text>
</comment>
<dbReference type="AlphaFoldDB" id="A0A2A6M5T8"/>
<reference evidence="1 2" key="1">
    <citation type="submission" date="2017-09" db="EMBL/GenBank/DDBJ databases">
        <title>Comparative genomics of rhizobia isolated from Phaseolus vulgaris in China.</title>
        <authorList>
            <person name="Tong W."/>
        </authorList>
    </citation>
    <scope>NUCLEOTIDE SEQUENCE [LARGE SCALE GENOMIC DNA]</scope>
    <source>
        <strain evidence="1 2">PCH1</strain>
    </source>
</reference>
<evidence type="ECO:0000313" key="1">
    <source>
        <dbReference type="EMBL" id="PDT50161.1"/>
    </source>
</evidence>
<evidence type="ECO:0000313" key="2">
    <source>
        <dbReference type="Proteomes" id="UP000220353"/>
    </source>
</evidence>